<dbReference type="PANTHER" id="PTHR11132">
    <property type="entry name" value="SOLUTE CARRIER FAMILY 35"/>
    <property type="match status" value="1"/>
</dbReference>
<dbReference type="OrthoDB" id="6418713at2759"/>
<dbReference type="InterPro" id="IPR050186">
    <property type="entry name" value="TPT_transporter"/>
</dbReference>
<dbReference type="InParanoid" id="A0A0G4G2H6"/>
<organism evidence="7 8">
    <name type="scientific">Vitrella brassicaformis (strain CCMP3155)</name>
    <dbReference type="NCBI Taxonomy" id="1169540"/>
    <lineage>
        <taxon>Eukaryota</taxon>
        <taxon>Sar</taxon>
        <taxon>Alveolata</taxon>
        <taxon>Colpodellida</taxon>
        <taxon>Vitrellaceae</taxon>
        <taxon>Vitrella</taxon>
    </lineage>
</organism>
<dbReference type="Proteomes" id="UP000041254">
    <property type="component" value="Unassembled WGS sequence"/>
</dbReference>
<evidence type="ECO:0000256" key="1">
    <source>
        <dbReference type="ARBA" id="ARBA00004141"/>
    </source>
</evidence>
<gene>
    <name evidence="7" type="ORF">Vbra_16765</name>
</gene>
<comment type="subcellular location">
    <subcellularLocation>
        <location evidence="1">Membrane</location>
        <topology evidence="1">Multi-pass membrane protein</topology>
    </subcellularLocation>
</comment>
<evidence type="ECO:0000259" key="6">
    <source>
        <dbReference type="Pfam" id="PF03151"/>
    </source>
</evidence>
<keyword evidence="8" id="KW-1185">Reference proteome</keyword>
<feature type="transmembrane region" description="Helical" evidence="5">
    <location>
        <begin position="302"/>
        <end position="321"/>
    </location>
</feature>
<feature type="transmembrane region" description="Helical" evidence="5">
    <location>
        <begin position="191"/>
        <end position="215"/>
    </location>
</feature>
<evidence type="ECO:0000256" key="3">
    <source>
        <dbReference type="ARBA" id="ARBA00022989"/>
    </source>
</evidence>
<dbReference type="PhylomeDB" id="A0A0G4G2H6"/>
<feature type="transmembrane region" description="Helical" evidence="5">
    <location>
        <begin position="396"/>
        <end position="417"/>
    </location>
</feature>
<evidence type="ECO:0000313" key="8">
    <source>
        <dbReference type="Proteomes" id="UP000041254"/>
    </source>
</evidence>
<evidence type="ECO:0000313" key="7">
    <source>
        <dbReference type="EMBL" id="CEM22468.1"/>
    </source>
</evidence>
<name>A0A0G4G2H6_VITBC</name>
<dbReference type="STRING" id="1169540.A0A0G4G2H6"/>
<dbReference type="Pfam" id="PF03151">
    <property type="entry name" value="TPT"/>
    <property type="match status" value="1"/>
</dbReference>
<protein>
    <recommendedName>
        <fullName evidence="6">Sugar phosphate transporter domain-containing protein</fullName>
    </recommendedName>
</protein>
<dbReference type="InterPro" id="IPR037185">
    <property type="entry name" value="EmrE-like"/>
</dbReference>
<keyword evidence="3 5" id="KW-1133">Transmembrane helix</keyword>
<feature type="transmembrane region" description="Helical" evidence="5">
    <location>
        <begin position="261"/>
        <end position="282"/>
    </location>
</feature>
<dbReference type="InterPro" id="IPR004853">
    <property type="entry name" value="Sugar_P_trans_dom"/>
</dbReference>
<dbReference type="OMA" id="FWYTVSS"/>
<accession>A0A0G4G2H6</accession>
<evidence type="ECO:0000256" key="5">
    <source>
        <dbReference type="SAM" id="Phobius"/>
    </source>
</evidence>
<dbReference type="AlphaFoldDB" id="A0A0G4G2H6"/>
<feature type="transmembrane region" description="Helical" evidence="5">
    <location>
        <begin position="333"/>
        <end position="357"/>
    </location>
</feature>
<dbReference type="VEuPathDB" id="CryptoDB:Vbra_16765"/>
<keyword evidence="2 5" id="KW-0812">Transmembrane</keyword>
<feature type="transmembrane region" description="Helical" evidence="5">
    <location>
        <begin position="235"/>
        <end position="254"/>
    </location>
</feature>
<feature type="transmembrane region" description="Helical" evidence="5">
    <location>
        <begin position="122"/>
        <end position="139"/>
    </location>
</feature>
<dbReference type="EMBL" id="CDMY01000553">
    <property type="protein sequence ID" value="CEM22468.1"/>
    <property type="molecule type" value="Genomic_DNA"/>
</dbReference>
<dbReference type="SUPFAM" id="SSF103481">
    <property type="entry name" value="Multidrug resistance efflux transporter EmrE"/>
    <property type="match status" value="2"/>
</dbReference>
<reference evidence="7 8" key="1">
    <citation type="submission" date="2014-11" db="EMBL/GenBank/DDBJ databases">
        <authorList>
            <person name="Zhu J."/>
            <person name="Qi W."/>
            <person name="Song R."/>
        </authorList>
    </citation>
    <scope>NUCLEOTIDE SEQUENCE [LARGE SCALE GENOMIC DNA]</scope>
</reference>
<sequence length="422" mass="44925">MGAYQRMGEVFATRVLPAIEEAGERLEAQVMDGANDGANEGLEQLLRSAEGFVGGGGQYGATAKVLRRTQMSPLRKHADAMRPLLMSTETGDSATTIDKVDIPKTFSTAPGKKSDLGETLKTGTYFALWYAFNILYNIYNKQALNVLPNPWSVAWAQMFIGIPLFLPLWLTGIRKAPKLKEGALKTLIPQGLFHTGTHVGAVVALGAGAVSFAHIVKAAEPVFTAGLSAAVLGQYLSPITYSALIPVVAGVGLASAKELSFTWTSFGFAMLSNISSSLRGIFGKKTMSDPKAVGENLTAANQYSLLTIISCIALLPLSAFFEYKTLVPNWQAAVANGVTDLALAKLVVLSGIFYYLYNEVAFLALSRVNPVTHAVGNTMKRVVIILASIVVFRNPITPLGAIGSGVAILGTLLYSLAKQKFG</sequence>
<dbReference type="GO" id="GO:0016020">
    <property type="term" value="C:membrane"/>
    <property type="evidence" value="ECO:0007669"/>
    <property type="project" value="UniProtKB-SubCell"/>
</dbReference>
<feature type="transmembrane region" description="Helical" evidence="5">
    <location>
        <begin position="151"/>
        <end position="170"/>
    </location>
</feature>
<feature type="domain" description="Sugar phosphate transporter" evidence="6">
    <location>
        <begin position="121"/>
        <end position="415"/>
    </location>
</feature>
<dbReference type="FunCoup" id="A0A0G4G2H6">
    <property type="interactions" value="319"/>
</dbReference>
<evidence type="ECO:0000256" key="2">
    <source>
        <dbReference type="ARBA" id="ARBA00022692"/>
    </source>
</evidence>
<evidence type="ECO:0000256" key="4">
    <source>
        <dbReference type="ARBA" id="ARBA00023136"/>
    </source>
</evidence>
<proteinExistence type="predicted"/>
<keyword evidence="4 5" id="KW-0472">Membrane</keyword>